<feature type="domain" description="F-box" evidence="1">
    <location>
        <begin position="7"/>
        <end position="36"/>
    </location>
</feature>
<dbReference type="InterPro" id="IPR001810">
    <property type="entry name" value="F-box_dom"/>
</dbReference>
<dbReference type="SUPFAM" id="SSF81383">
    <property type="entry name" value="F-box domain"/>
    <property type="match status" value="1"/>
</dbReference>
<dbReference type="InterPro" id="IPR036047">
    <property type="entry name" value="F-box-like_dom_sf"/>
</dbReference>
<evidence type="ECO:0000313" key="3">
    <source>
        <dbReference type="Proteomes" id="UP000738359"/>
    </source>
</evidence>
<dbReference type="Pfam" id="PF00646">
    <property type="entry name" value="F-box"/>
    <property type="match status" value="1"/>
</dbReference>
<evidence type="ECO:0000313" key="2">
    <source>
        <dbReference type="EMBL" id="KAF9964432.1"/>
    </source>
</evidence>
<sequence>MDPFAILPPELHKSVVQHLDCKTVVACALVNRCWYKQFGPSVWETVAIATPIQFEAFEASVNSGALSRHGHLIRSLKTEIYEVVEMLLARGATTCTKLALVDVTFKRLRKSSANAPIYVTVLPLVCLLDNNPGLKSVTLHGNTLRMHLPLSQIVSALPVGVEHLKLDGNTGWPMVDYDENSAGVYEQDIAIITRKSSDCSRKDLPTLGLRKMELFGSIQGEALVPETLKRSPVLESFVFDKASLYLYMNGEEELPDILRKHCPALTSLYMDPGFVDDGFLSQLVDEASTQGWKHLAFSGEGFGPLTEAAIMKHVGSLESIHLNIGLGFPSSSIQRLFCSAPNLKSFRGGRPSFVYADVQLDATDMIQSPWVCHSLEELQLCISGVPRPDLTARTNGRPLWGPMHEGIPMESSYAVQRQVYAQLGKLTKLRELVLSVSLKSAREQYGEDLSDFEYDTEDEYHDPNLPQAERQYECLSFTLESGLDLLRDLKDLRVIDLSNMAVGIGGEAEQQWVKEHWPLVRQA</sequence>
<dbReference type="Gene3D" id="3.80.10.10">
    <property type="entry name" value="Ribonuclease Inhibitor"/>
    <property type="match status" value="1"/>
</dbReference>
<keyword evidence="3" id="KW-1185">Reference proteome</keyword>
<comment type="caution">
    <text evidence="2">The sequence shown here is derived from an EMBL/GenBank/DDBJ whole genome shotgun (WGS) entry which is preliminary data.</text>
</comment>
<accession>A0A9P6J7M6</accession>
<dbReference type="EMBL" id="JAAAHY010000364">
    <property type="protein sequence ID" value="KAF9964432.1"/>
    <property type="molecule type" value="Genomic_DNA"/>
</dbReference>
<evidence type="ECO:0000259" key="1">
    <source>
        <dbReference type="Pfam" id="PF00646"/>
    </source>
</evidence>
<protein>
    <recommendedName>
        <fullName evidence="1">F-box domain-containing protein</fullName>
    </recommendedName>
</protein>
<reference evidence="2" key="1">
    <citation type="journal article" date="2020" name="Fungal Divers.">
        <title>Resolving the Mortierellaceae phylogeny through synthesis of multi-gene phylogenetics and phylogenomics.</title>
        <authorList>
            <person name="Vandepol N."/>
            <person name="Liber J."/>
            <person name="Desiro A."/>
            <person name="Na H."/>
            <person name="Kennedy M."/>
            <person name="Barry K."/>
            <person name="Grigoriev I.V."/>
            <person name="Miller A.N."/>
            <person name="O'Donnell K."/>
            <person name="Stajich J.E."/>
            <person name="Bonito G."/>
        </authorList>
    </citation>
    <scope>NUCLEOTIDE SEQUENCE</scope>
    <source>
        <strain evidence="2">CK1249</strain>
    </source>
</reference>
<name>A0A9P6J7M6_MORAP</name>
<dbReference type="Proteomes" id="UP000738359">
    <property type="component" value="Unassembled WGS sequence"/>
</dbReference>
<dbReference type="OrthoDB" id="2338066at2759"/>
<organism evidence="2 3">
    <name type="scientific">Mortierella alpina</name>
    <name type="common">Oleaginous fungus</name>
    <name type="synonym">Mortierella renispora</name>
    <dbReference type="NCBI Taxonomy" id="64518"/>
    <lineage>
        <taxon>Eukaryota</taxon>
        <taxon>Fungi</taxon>
        <taxon>Fungi incertae sedis</taxon>
        <taxon>Mucoromycota</taxon>
        <taxon>Mortierellomycotina</taxon>
        <taxon>Mortierellomycetes</taxon>
        <taxon>Mortierellales</taxon>
        <taxon>Mortierellaceae</taxon>
        <taxon>Mortierella</taxon>
    </lineage>
</organism>
<dbReference type="AlphaFoldDB" id="A0A9P6J7M6"/>
<gene>
    <name evidence="2" type="ORF">BGZ70_006465</name>
</gene>
<dbReference type="InterPro" id="IPR032675">
    <property type="entry name" value="LRR_dom_sf"/>
</dbReference>
<dbReference type="SUPFAM" id="SSF52047">
    <property type="entry name" value="RNI-like"/>
    <property type="match status" value="1"/>
</dbReference>
<proteinExistence type="predicted"/>